<evidence type="ECO:0000256" key="1">
    <source>
        <dbReference type="ARBA" id="ARBA00022723"/>
    </source>
</evidence>
<keyword evidence="6" id="KW-1185">Reference proteome</keyword>
<reference evidence="5 6" key="1">
    <citation type="submission" date="2019-09" db="EMBL/GenBank/DDBJ databases">
        <title>YIM 132548 draft genome.</title>
        <authorList>
            <person name="Jiang L."/>
        </authorList>
    </citation>
    <scope>NUCLEOTIDE SEQUENCE [LARGE SCALE GENOMIC DNA]</scope>
    <source>
        <strain evidence="5 6">YIM 132548</strain>
    </source>
</reference>
<dbReference type="InterPro" id="IPR050197">
    <property type="entry name" value="Aldolase_class_II_sugar_metab"/>
</dbReference>
<dbReference type="InterPro" id="IPR001303">
    <property type="entry name" value="Aldolase_II/adducin_N"/>
</dbReference>
<evidence type="ECO:0000313" key="6">
    <source>
        <dbReference type="Proteomes" id="UP000441523"/>
    </source>
</evidence>
<dbReference type="RefSeq" id="WP_150961579.1">
    <property type="nucleotide sequence ID" value="NZ_VZZJ01000002.1"/>
</dbReference>
<dbReference type="SUPFAM" id="SSF53639">
    <property type="entry name" value="AraD/HMP-PK domain-like"/>
    <property type="match status" value="1"/>
</dbReference>
<dbReference type="InterPro" id="IPR036409">
    <property type="entry name" value="Aldolase_II/adducin_N_sf"/>
</dbReference>
<dbReference type="SMART" id="SM01007">
    <property type="entry name" value="Aldolase_II"/>
    <property type="match status" value="1"/>
</dbReference>
<evidence type="ECO:0000256" key="2">
    <source>
        <dbReference type="ARBA" id="ARBA00023239"/>
    </source>
</evidence>
<gene>
    <name evidence="5" type="ORF">F6X51_02165</name>
</gene>
<keyword evidence="2" id="KW-0456">Lyase</keyword>
<organism evidence="5 6">
    <name type="scientific">Methylobacterium planeticum</name>
    <dbReference type="NCBI Taxonomy" id="2615211"/>
    <lineage>
        <taxon>Bacteria</taxon>
        <taxon>Pseudomonadati</taxon>
        <taxon>Pseudomonadota</taxon>
        <taxon>Alphaproteobacteria</taxon>
        <taxon>Hyphomicrobiales</taxon>
        <taxon>Methylobacteriaceae</taxon>
        <taxon>Methylobacterium</taxon>
    </lineage>
</organism>
<dbReference type="EMBL" id="VZZJ01000002">
    <property type="protein sequence ID" value="KAB1075515.1"/>
    <property type="molecule type" value="Genomic_DNA"/>
</dbReference>
<proteinExistence type="predicted"/>
<dbReference type="GO" id="GO:0046872">
    <property type="term" value="F:metal ion binding"/>
    <property type="evidence" value="ECO:0007669"/>
    <property type="project" value="UniProtKB-KW"/>
</dbReference>
<sequence length="254" mass="26860">MPSSDLTLRTAVVATMRDLIGLGLSQGTSGNVSVRAGSGFLVTPSGIPAEELAPEHVVAMDFEGRHAHPLAPSSEWRFHRDILRARPEIGAVVHAHPTYATAFALCRREIPAVHYMIAAAGGPTIRCAPYAPYGTEALSAAALAALADRKACLLANHGMIAIGTDLAKALWLAVEVETLCRQYAIALQVGAPVVLDDAEILETVERFKSYGPRSVAARPDDASVRVQPSGTGARTRARPDRAAIQDDPASEPID</sequence>
<dbReference type="GO" id="GO:0005829">
    <property type="term" value="C:cytosol"/>
    <property type="evidence" value="ECO:0007669"/>
    <property type="project" value="TreeGrafter"/>
</dbReference>
<dbReference type="AlphaFoldDB" id="A0A6N6N061"/>
<keyword evidence="1" id="KW-0479">Metal-binding</keyword>
<dbReference type="PANTHER" id="PTHR22789">
    <property type="entry name" value="FUCULOSE PHOSPHATE ALDOLASE"/>
    <property type="match status" value="1"/>
</dbReference>
<accession>A0A6N6N061</accession>
<evidence type="ECO:0000259" key="4">
    <source>
        <dbReference type="SMART" id="SM01007"/>
    </source>
</evidence>
<dbReference type="Pfam" id="PF00596">
    <property type="entry name" value="Aldolase_II"/>
    <property type="match status" value="1"/>
</dbReference>
<evidence type="ECO:0000313" key="5">
    <source>
        <dbReference type="EMBL" id="KAB1075515.1"/>
    </source>
</evidence>
<protein>
    <submittedName>
        <fullName evidence="5">Class II aldolase</fullName>
    </submittedName>
</protein>
<comment type="caution">
    <text evidence="5">The sequence shown here is derived from an EMBL/GenBank/DDBJ whole genome shotgun (WGS) entry which is preliminary data.</text>
</comment>
<dbReference type="GO" id="GO:0019323">
    <property type="term" value="P:pentose catabolic process"/>
    <property type="evidence" value="ECO:0007669"/>
    <property type="project" value="TreeGrafter"/>
</dbReference>
<feature type="region of interest" description="Disordered" evidence="3">
    <location>
        <begin position="213"/>
        <end position="254"/>
    </location>
</feature>
<dbReference type="PANTHER" id="PTHR22789:SF0">
    <property type="entry name" value="3-OXO-TETRONATE 4-PHOSPHATE DECARBOXYLASE-RELATED"/>
    <property type="match status" value="1"/>
</dbReference>
<dbReference type="Gene3D" id="3.40.225.10">
    <property type="entry name" value="Class II aldolase/adducin N-terminal domain"/>
    <property type="match status" value="1"/>
</dbReference>
<dbReference type="GO" id="GO:0016832">
    <property type="term" value="F:aldehyde-lyase activity"/>
    <property type="evidence" value="ECO:0007669"/>
    <property type="project" value="TreeGrafter"/>
</dbReference>
<name>A0A6N6N061_9HYPH</name>
<evidence type="ECO:0000256" key="3">
    <source>
        <dbReference type="SAM" id="MobiDB-lite"/>
    </source>
</evidence>
<dbReference type="Proteomes" id="UP000441523">
    <property type="component" value="Unassembled WGS sequence"/>
</dbReference>
<feature type="domain" description="Class II aldolase/adducin N-terminal" evidence="4">
    <location>
        <begin position="10"/>
        <end position="184"/>
    </location>
</feature>